<gene>
    <name evidence="1" type="ORF">POL72_20355</name>
</gene>
<evidence type="ECO:0000313" key="2">
    <source>
        <dbReference type="Proteomes" id="UP001217485"/>
    </source>
</evidence>
<dbReference type="RefSeq" id="WP_272097131.1">
    <property type="nucleotide sequence ID" value="NZ_JAQNDK010000002.1"/>
</dbReference>
<reference evidence="1 2" key="1">
    <citation type="submission" date="2023-01" db="EMBL/GenBank/DDBJ databases">
        <title>Minimal conservation of predation-associated metabolite biosynthetic gene clusters underscores biosynthetic potential of Myxococcota including descriptions for ten novel species: Archangium lansinium sp. nov., Myxococcus landrumus sp. nov., Nannocystis bai.</title>
        <authorList>
            <person name="Ahearne A."/>
            <person name="Stevens C."/>
            <person name="Dowd S."/>
        </authorList>
    </citation>
    <scope>NUCLEOTIDE SEQUENCE [LARGE SCALE GENOMIC DNA]</scope>
    <source>
        <strain evidence="1 2">WIWO2</strain>
    </source>
</reference>
<dbReference type="EMBL" id="JAQNDK010000002">
    <property type="protein sequence ID" value="MDC0680104.1"/>
    <property type="molecule type" value="Genomic_DNA"/>
</dbReference>
<accession>A0ABT5C105</accession>
<name>A0ABT5C105_9BACT</name>
<comment type="caution">
    <text evidence="1">The sequence shown here is derived from an EMBL/GenBank/DDBJ whole genome shotgun (WGS) entry which is preliminary data.</text>
</comment>
<dbReference type="Proteomes" id="UP001217485">
    <property type="component" value="Unassembled WGS sequence"/>
</dbReference>
<keyword evidence="2" id="KW-1185">Reference proteome</keyword>
<sequence>MGTWISEEDGSLLELSATSFHLRFPYEGAPRDLYARIVSYNTERGHIALEYTRILQDGVEEPIEEPSVYMRYEIREGSLYKHVDDGDFPATVDDERFVRTPDRR</sequence>
<organism evidence="1 2">
    <name type="scientific">Sorangium atrum</name>
    <dbReference type="NCBI Taxonomy" id="2995308"/>
    <lineage>
        <taxon>Bacteria</taxon>
        <taxon>Pseudomonadati</taxon>
        <taxon>Myxococcota</taxon>
        <taxon>Polyangia</taxon>
        <taxon>Polyangiales</taxon>
        <taxon>Polyangiaceae</taxon>
        <taxon>Sorangium</taxon>
    </lineage>
</organism>
<evidence type="ECO:0000313" key="1">
    <source>
        <dbReference type="EMBL" id="MDC0680104.1"/>
    </source>
</evidence>
<protein>
    <submittedName>
        <fullName evidence="1">Uncharacterized protein</fullName>
    </submittedName>
</protein>
<proteinExistence type="predicted"/>